<keyword evidence="2" id="KW-1185">Reference proteome</keyword>
<evidence type="ECO:0000313" key="1">
    <source>
        <dbReference type="EMBL" id="PPQ76234.1"/>
    </source>
</evidence>
<name>A0A409WCI8_9AGAR</name>
<dbReference type="Gene3D" id="3.60.130.30">
    <property type="match status" value="1"/>
</dbReference>
<dbReference type="AlphaFoldDB" id="A0A409WCI8"/>
<accession>A0A409WCI8</accession>
<dbReference type="OrthoDB" id="3020801at2759"/>
<dbReference type="InParanoid" id="A0A409WCI8"/>
<evidence type="ECO:0000313" key="2">
    <source>
        <dbReference type="Proteomes" id="UP000284842"/>
    </source>
</evidence>
<proteinExistence type="predicted"/>
<gene>
    <name evidence="1" type="ORF">CVT24_009445</name>
</gene>
<comment type="caution">
    <text evidence="1">The sequence shown here is derived from an EMBL/GenBank/DDBJ whole genome shotgun (WGS) entry which is preliminary data.</text>
</comment>
<reference evidence="1 2" key="1">
    <citation type="journal article" date="2018" name="Evol. Lett.">
        <title>Horizontal gene cluster transfer increased hallucinogenic mushroom diversity.</title>
        <authorList>
            <person name="Reynolds H.T."/>
            <person name="Vijayakumar V."/>
            <person name="Gluck-Thaler E."/>
            <person name="Korotkin H.B."/>
            <person name="Matheny P.B."/>
            <person name="Slot J.C."/>
        </authorList>
    </citation>
    <scope>NUCLEOTIDE SEQUENCE [LARGE SCALE GENOMIC DNA]</scope>
    <source>
        <strain evidence="1 2">2629</strain>
    </source>
</reference>
<dbReference type="STRING" id="181874.A0A409WCI8"/>
<dbReference type="EMBL" id="NHTK01005595">
    <property type="protein sequence ID" value="PPQ76234.1"/>
    <property type="molecule type" value="Genomic_DNA"/>
</dbReference>
<organism evidence="1 2">
    <name type="scientific">Panaeolus cyanescens</name>
    <dbReference type="NCBI Taxonomy" id="181874"/>
    <lineage>
        <taxon>Eukaryota</taxon>
        <taxon>Fungi</taxon>
        <taxon>Dikarya</taxon>
        <taxon>Basidiomycota</taxon>
        <taxon>Agaricomycotina</taxon>
        <taxon>Agaricomycetes</taxon>
        <taxon>Agaricomycetidae</taxon>
        <taxon>Agaricales</taxon>
        <taxon>Agaricineae</taxon>
        <taxon>Galeropsidaceae</taxon>
        <taxon>Panaeolus</taxon>
    </lineage>
</organism>
<dbReference type="Proteomes" id="UP000284842">
    <property type="component" value="Unassembled WGS sequence"/>
</dbReference>
<sequence>MSGVAEDGEAVEGGVVSISGKQRRRIRYRQKLKAKKFELQRHLPDLSTVMKHVGGATPITIDVDVPNLPFSRCGFQATNKPKKEHSRILDLDSLLKDGGYHLVKHVPKVSQPIVDCDTGKVVGVVVGIMDDPSYLDSATQAYRALEEARNEISFSAKESVHRRGEFFAISYGVSYGQGSREPHWLKCSHEAVFKRLLKNQHIIRLGTFANTAFATWAPRVYSYYESMVNKLTIAMPHLKWTFWRSVFSCITFNFGPIVCCIPHRDFLNLPFGWCAIIALGLFDHTLGGHLVLHDLKLVVEFPHGSLILIPSALFTHGNTPIGPGERRMSFTQFSAGGLFRFVDNGFMCEGDLEKADPDRFAHQMAAKANRKDFGLSLWSTVAELLAGTGL</sequence>
<protein>
    <submittedName>
        <fullName evidence="1">Uncharacterized protein</fullName>
    </submittedName>
</protein>